<dbReference type="Proteomes" id="UP000094893">
    <property type="component" value="Unassembled WGS sequence"/>
</dbReference>
<name>A0A1C2IA31_ACITH</name>
<dbReference type="EMBL" id="LWSA01000259">
    <property type="protein sequence ID" value="OCX69193.1"/>
    <property type="molecule type" value="Genomic_DNA"/>
</dbReference>
<dbReference type="GO" id="GO:0003677">
    <property type="term" value="F:DNA binding"/>
    <property type="evidence" value="ECO:0007669"/>
    <property type="project" value="InterPro"/>
</dbReference>
<evidence type="ECO:0000313" key="3">
    <source>
        <dbReference type="Proteomes" id="UP000094893"/>
    </source>
</evidence>
<dbReference type="SMART" id="SM00530">
    <property type="entry name" value="HTH_XRE"/>
    <property type="match status" value="1"/>
</dbReference>
<comment type="caution">
    <text evidence="2">The sequence shown here is derived from an EMBL/GenBank/DDBJ whole genome shotgun (WGS) entry which is preliminary data.</text>
</comment>
<sequence>MPAIRQEIGARIRQGLTLRNLSEKDLADCTGLTLDCVSAYTEGRREIDFPELRAICRGLDVSIMRLLTDCHPFSVREIDAETLAEIEALSE</sequence>
<dbReference type="InterPro" id="IPR001387">
    <property type="entry name" value="Cro/C1-type_HTH"/>
</dbReference>
<dbReference type="InterPro" id="IPR010982">
    <property type="entry name" value="Lambda_DNA-bd_dom_sf"/>
</dbReference>
<gene>
    <name evidence="2" type="ORF">A6P07_17145</name>
</gene>
<accession>A0A1C2IA31</accession>
<dbReference type="Pfam" id="PF13443">
    <property type="entry name" value="HTH_26"/>
    <property type="match status" value="1"/>
</dbReference>
<dbReference type="SUPFAM" id="SSF47413">
    <property type="entry name" value="lambda repressor-like DNA-binding domains"/>
    <property type="match status" value="1"/>
</dbReference>
<evidence type="ECO:0000313" key="2">
    <source>
        <dbReference type="EMBL" id="OCX69193.1"/>
    </source>
</evidence>
<proteinExistence type="predicted"/>
<evidence type="ECO:0000259" key="1">
    <source>
        <dbReference type="SMART" id="SM00530"/>
    </source>
</evidence>
<dbReference type="RefSeq" id="WP_024892342.1">
    <property type="nucleotide sequence ID" value="NZ_JMEB01000103.1"/>
</dbReference>
<dbReference type="CDD" id="cd00093">
    <property type="entry name" value="HTH_XRE"/>
    <property type="match status" value="1"/>
</dbReference>
<protein>
    <recommendedName>
        <fullName evidence="1">HTH cro/C1-type domain-containing protein</fullName>
    </recommendedName>
</protein>
<feature type="domain" description="HTH cro/C1-type" evidence="1">
    <location>
        <begin position="11"/>
        <end position="66"/>
    </location>
</feature>
<dbReference type="AlphaFoldDB" id="A0A1C2IA31"/>
<dbReference type="Gene3D" id="1.10.260.40">
    <property type="entry name" value="lambda repressor-like DNA-binding domains"/>
    <property type="match status" value="1"/>
</dbReference>
<reference evidence="2 3" key="1">
    <citation type="journal article" date="2016" name="Int. J. Mol. Sci.">
        <title>Comparative genomics of the extreme acidophile Acidithiobacillus thiooxidans reveals intraspecific divergence and niche adaptation.</title>
        <authorList>
            <person name="Zhang X."/>
            <person name="Feng X."/>
            <person name="Tao J."/>
            <person name="Ma L."/>
            <person name="Xiao Y."/>
            <person name="Liang Y."/>
            <person name="Liu X."/>
            <person name="Yin H."/>
        </authorList>
    </citation>
    <scope>NUCLEOTIDE SEQUENCE [LARGE SCALE GENOMIC DNA]</scope>
    <source>
        <strain evidence="2 3">A02</strain>
    </source>
</reference>
<organism evidence="2 3">
    <name type="scientific">Acidithiobacillus thiooxidans</name>
    <name type="common">Thiobacillus thiooxidans</name>
    <dbReference type="NCBI Taxonomy" id="930"/>
    <lineage>
        <taxon>Bacteria</taxon>
        <taxon>Pseudomonadati</taxon>
        <taxon>Pseudomonadota</taxon>
        <taxon>Acidithiobacillia</taxon>
        <taxon>Acidithiobacillales</taxon>
        <taxon>Acidithiobacillaceae</taxon>
        <taxon>Acidithiobacillus</taxon>
    </lineage>
</organism>